<proteinExistence type="predicted"/>
<keyword evidence="2" id="KW-1185">Reference proteome</keyword>
<comment type="caution">
    <text evidence="1">The sequence shown here is derived from an EMBL/GenBank/DDBJ whole genome shotgun (WGS) entry which is preliminary data.</text>
</comment>
<dbReference type="EMBL" id="ABSU01000015">
    <property type="protein sequence ID" value="EFE32396.1"/>
    <property type="molecule type" value="Genomic_DNA"/>
</dbReference>
<dbReference type="HOGENOM" id="CLU_1377790_0_0_1"/>
<evidence type="ECO:0000313" key="2">
    <source>
        <dbReference type="Proteomes" id="UP000008866"/>
    </source>
</evidence>
<name>D4AWL5_ARTBC</name>
<organism evidence="1 2">
    <name type="scientific">Arthroderma benhamiae (strain ATCC MYA-4681 / CBS 112371)</name>
    <name type="common">Trichophyton mentagrophytes</name>
    <dbReference type="NCBI Taxonomy" id="663331"/>
    <lineage>
        <taxon>Eukaryota</taxon>
        <taxon>Fungi</taxon>
        <taxon>Dikarya</taxon>
        <taxon>Ascomycota</taxon>
        <taxon>Pezizomycotina</taxon>
        <taxon>Eurotiomycetes</taxon>
        <taxon>Eurotiomycetidae</taxon>
        <taxon>Onygenales</taxon>
        <taxon>Arthrodermataceae</taxon>
        <taxon>Trichophyton</taxon>
    </lineage>
</organism>
<reference evidence="2" key="1">
    <citation type="journal article" date="2011" name="Genome Biol.">
        <title>Comparative and functional genomics provide insights into the pathogenicity of dermatophytic fungi.</title>
        <authorList>
            <person name="Burmester A."/>
            <person name="Shelest E."/>
            <person name="Gloeckner G."/>
            <person name="Heddergott C."/>
            <person name="Schindler S."/>
            <person name="Staib P."/>
            <person name="Heidel A."/>
            <person name="Felder M."/>
            <person name="Petzold A."/>
            <person name="Szafranski K."/>
            <person name="Feuermann M."/>
            <person name="Pedruzzi I."/>
            <person name="Priebe S."/>
            <person name="Groth M."/>
            <person name="Winkler R."/>
            <person name="Li W."/>
            <person name="Kniemeyer O."/>
            <person name="Schroeckh V."/>
            <person name="Hertweck C."/>
            <person name="Hube B."/>
            <person name="White T.C."/>
            <person name="Platzer M."/>
            <person name="Guthke R."/>
            <person name="Heitman J."/>
            <person name="Woestemeyer J."/>
            <person name="Zipfel P.F."/>
            <person name="Monod M."/>
            <person name="Brakhage A.A."/>
        </authorList>
    </citation>
    <scope>NUCLEOTIDE SEQUENCE [LARGE SCALE GENOMIC DNA]</scope>
    <source>
        <strain evidence="2">ATCC MYA-4681 / CBS 112371</strain>
    </source>
</reference>
<dbReference type="STRING" id="663331.D4AWL5"/>
<dbReference type="AlphaFoldDB" id="D4AWL5"/>
<dbReference type="Proteomes" id="UP000008866">
    <property type="component" value="Unassembled WGS sequence"/>
</dbReference>
<dbReference type="RefSeq" id="XP_003013036.1">
    <property type="nucleotide sequence ID" value="XM_003012990.1"/>
</dbReference>
<evidence type="ECO:0000313" key="1">
    <source>
        <dbReference type="EMBL" id="EFE32396.1"/>
    </source>
</evidence>
<accession>D4AWL5</accession>
<gene>
    <name evidence="1" type="ORF">ARB_00581</name>
</gene>
<sequence>MSLSNPFSSSSNGSDMSSSQIKSAIVQQLQSESAMNNAKMLMETCLKTCMEKYIALWNTLWVFAERKENKRGEIVRSYLVDVSVGPCYYYLALLSVMEKTDLILRALSHLDTPYRADAYMGFNITATALPSPATSWPSQHAKTKKETKGIIKGDAHHVSIYDRIWYGIYIPCYGMDIGQEQADQGNESNDKKKEIIWG</sequence>
<protein>
    <submittedName>
        <fullName evidence="1">Uncharacterized protein</fullName>
    </submittedName>
</protein>
<dbReference type="KEGG" id="abe:ARB_00581"/>
<dbReference type="GeneID" id="9523116"/>